<feature type="compositionally biased region" description="Polar residues" evidence="1">
    <location>
        <begin position="44"/>
        <end position="55"/>
    </location>
</feature>
<dbReference type="Proteomes" id="UP000185511">
    <property type="component" value="Chromosome"/>
</dbReference>
<gene>
    <name evidence="2" type="ORF">UA74_05445</name>
</gene>
<dbReference type="AlphaFoldDB" id="A0AAC9LB32"/>
<feature type="compositionally biased region" description="Low complexity" evidence="1">
    <location>
        <begin position="25"/>
        <end position="34"/>
    </location>
</feature>
<sequence length="55" mass="5754">MSLIRRASSVPERGEDLGSPRGSRTAAAMTAGAAESPDRLAGRPTSSTQQKEPTR</sequence>
<dbReference type="EMBL" id="CP016076">
    <property type="protein sequence ID" value="APU13165.1"/>
    <property type="molecule type" value="Genomic_DNA"/>
</dbReference>
<accession>A0AAC9LB32</accession>
<dbReference type="RefSeq" id="WP_157442167.1">
    <property type="nucleotide sequence ID" value="NZ_CP016076.1"/>
</dbReference>
<dbReference type="KEGG" id="acad:UA74_05445"/>
<protein>
    <submittedName>
        <fullName evidence="2">Uncharacterized protein</fullName>
    </submittedName>
</protein>
<evidence type="ECO:0000313" key="3">
    <source>
        <dbReference type="Proteomes" id="UP000185511"/>
    </source>
</evidence>
<feature type="region of interest" description="Disordered" evidence="1">
    <location>
        <begin position="1"/>
        <end position="55"/>
    </location>
</feature>
<reference evidence="3" key="1">
    <citation type="submission" date="2016-06" db="EMBL/GenBank/DDBJ databases">
        <title>Complete genome sequence of Actinoalloteichus fjordicus DSM 46855 (=ADI127-17), type strain of the new species Actinoalloteichus fjordicus.</title>
        <authorList>
            <person name="Ruckert C."/>
            <person name="Nouioui I."/>
            <person name="Willmese J."/>
            <person name="van Wezel G."/>
            <person name="Klenk H.-P."/>
            <person name="Kalinowski J."/>
            <person name="Zotchev S.B."/>
        </authorList>
    </citation>
    <scope>NUCLEOTIDE SEQUENCE [LARGE SCALE GENOMIC DNA]</scope>
    <source>
        <strain evidence="3">ADI127-7</strain>
    </source>
</reference>
<keyword evidence="3" id="KW-1185">Reference proteome</keyword>
<name>A0AAC9LB32_9PSEU</name>
<proteinExistence type="predicted"/>
<evidence type="ECO:0000256" key="1">
    <source>
        <dbReference type="SAM" id="MobiDB-lite"/>
    </source>
</evidence>
<evidence type="ECO:0000313" key="2">
    <source>
        <dbReference type="EMBL" id="APU13165.1"/>
    </source>
</evidence>
<organism evidence="2 3">
    <name type="scientific">Actinoalloteichus fjordicus</name>
    <dbReference type="NCBI Taxonomy" id="1612552"/>
    <lineage>
        <taxon>Bacteria</taxon>
        <taxon>Bacillati</taxon>
        <taxon>Actinomycetota</taxon>
        <taxon>Actinomycetes</taxon>
        <taxon>Pseudonocardiales</taxon>
        <taxon>Pseudonocardiaceae</taxon>
        <taxon>Actinoalloteichus</taxon>
    </lineage>
</organism>